<dbReference type="RefSeq" id="WP_171681207.1">
    <property type="nucleotide sequence ID" value="NZ_JABGBN010000011.1"/>
</dbReference>
<dbReference type="InterPro" id="IPR016162">
    <property type="entry name" value="Ald_DH_N"/>
</dbReference>
<dbReference type="Gene3D" id="3.40.309.10">
    <property type="entry name" value="Aldehyde Dehydrogenase, Chain A, domain 2"/>
    <property type="match status" value="1"/>
</dbReference>
<sequence length="495" mass="54406">MNTLALPSSLHITKNYSNGAFVETSKTFDNISPVTGKVLSRICEADKALVDATVQSARQAFNGIWGETTVEQRADYLLKVADIIERRFDDFIAAEVLDTGRPVEQAKKLDVYRGIHNLRTFAEIFKHEYSKTECFESHLADGSQLLNIIKRKPLGVIVSISPWNLPLLSITWKAAPALMAGNTIICKPSEETPSSATLLAEAFQEAGVPAGVFNVLHGFGRDSTGEWLTQHKDIDAVTFTGESGTGASIMKTVASEVKPVSFELGGKNAGIVFEDADFDKAVEGIIRSSFTNSGQVCLCTERVYVQRSIFDKFVKAIKEKTEQLQIGWSEDEKTFMGPLISHGHREKVLSYFKLAVEEGAQVVTGGGVPTFGDERDQGAYIQPTIWVGLPDDARCVTEEVFGPVCHIAPFDTEEEVIQRANNTDYGLAGVLWTTNLSRAHRVAPKINAGIVWVNHWFARDLRTPFGGNKLSGIGREGGTYSMEFYSEPTNISIRL</sequence>
<dbReference type="FunFam" id="3.40.605.10:FF:000007">
    <property type="entry name" value="NAD/NADP-dependent betaine aldehyde dehydrogenase"/>
    <property type="match status" value="1"/>
</dbReference>
<dbReference type="InterPro" id="IPR017628">
    <property type="entry name" value="OHmuconic_semiald_DH"/>
</dbReference>
<dbReference type="InterPro" id="IPR016161">
    <property type="entry name" value="Ald_DH/histidinol_DH"/>
</dbReference>
<dbReference type="PROSITE" id="PS00687">
    <property type="entry name" value="ALDEHYDE_DEHYDR_GLU"/>
    <property type="match status" value="1"/>
</dbReference>
<evidence type="ECO:0000256" key="4">
    <source>
        <dbReference type="PROSITE-ProRule" id="PRU10007"/>
    </source>
</evidence>
<feature type="active site" evidence="4">
    <location>
        <position position="263"/>
    </location>
</feature>
<dbReference type="Proteomes" id="UP000537862">
    <property type="component" value="Unassembled WGS sequence"/>
</dbReference>
<comment type="similarity">
    <text evidence="1 5">Belongs to the aldehyde dehydrogenase family.</text>
</comment>
<feature type="domain" description="Aldehyde dehydrogenase" evidence="6">
    <location>
        <begin position="23"/>
        <end position="489"/>
    </location>
</feature>
<dbReference type="GO" id="GO:0016620">
    <property type="term" value="F:oxidoreductase activity, acting on the aldehyde or oxo group of donors, NAD or NADP as acceptor"/>
    <property type="evidence" value="ECO:0007669"/>
    <property type="project" value="InterPro"/>
</dbReference>
<evidence type="ECO:0000313" key="7">
    <source>
        <dbReference type="EMBL" id="NOL52519.1"/>
    </source>
</evidence>
<dbReference type="PANTHER" id="PTHR43720:SF2">
    <property type="entry name" value="2-AMINOMUCONIC SEMIALDEHYDE DEHYDROGENASE"/>
    <property type="match status" value="1"/>
</dbReference>
<dbReference type="FunFam" id="3.40.309.10:FF:000012">
    <property type="entry name" value="Betaine aldehyde dehydrogenase"/>
    <property type="match status" value="1"/>
</dbReference>
<name>A0A849P4C4_9BURK</name>
<organism evidence="7 8">
    <name type="scientific">Pelistega suis</name>
    <dbReference type="NCBI Taxonomy" id="1631957"/>
    <lineage>
        <taxon>Bacteria</taxon>
        <taxon>Pseudomonadati</taxon>
        <taxon>Pseudomonadota</taxon>
        <taxon>Betaproteobacteria</taxon>
        <taxon>Burkholderiales</taxon>
        <taxon>Alcaligenaceae</taxon>
        <taxon>Pelistega</taxon>
    </lineage>
</organism>
<protein>
    <submittedName>
        <fullName evidence="7">2-hydroxymuconic semialdehyde dehydrogenase</fullName>
        <ecNumber evidence="7">1.2.1.85</ecNumber>
    </submittedName>
</protein>
<dbReference type="AlphaFoldDB" id="A0A849P4C4"/>
<dbReference type="CDD" id="cd07093">
    <property type="entry name" value="ALDH_F8_HMSADH"/>
    <property type="match status" value="1"/>
</dbReference>
<dbReference type="SUPFAM" id="SSF53720">
    <property type="entry name" value="ALDH-like"/>
    <property type="match status" value="1"/>
</dbReference>
<dbReference type="PROSITE" id="PS00070">
    <property type="entry name" value="ALDEHYDE_DEHYDR_CYS"/>
    <property type="match status" value="1"/>
</dbReference>
<evidence type="ECO:0000256" key="1">
    <source>
        <dbReference type="ARBA" id="ARBA00009986"/>
    </source>
</evidence>
<evidence type="ECO:0000259" key="6">
    <source>
        <dbReference type="Pfam" id="PF00171"/>
    </source>
</evidence>
<evidence type="ECO:0000256" key="5">
    <source>
        <dbReference type="RuleBase" id="RU003345"/>
    </source>
</evidence>
<dbReference type="Gene3D" id="3.40.605.10">
    <property type="entry name" value="Aldehyde Dehydrogenase, Chain A, domain 1"/>
    <property type="match status" value="1"/>
</dbReference>
<dbReference type="EC" id="1.2.1.85" evidence="7"/>
<keyword evidence="3" id="KW-0520">NAD</keyword>
<keyword evidence="2 5" id="KW-0560">Oxidoreductase</keyword>
<keyword evidence="8" id="KW-1185">Reference proteome</keyword>
<dbReference type="InterPro" id="IPR016163">
    <property type="entry name" value="Ald_DH_C"/>
</dbReference>
<dbReference type="EMBL" id="JABGBN010000011">
    <property type="protein sequence ID" value="NOL52519.1"/>
    <property type="molecule type" value="Genomic_DNA"/>
</dbReference>
<evidence type="ECO:0000256" key="2">
    <source>
        <dbReference type="ARBA" id="ARBA00023002"/>
    </source>
</evidence>
<dbReference type="InterPro" id="IPR015590">
    <property type="entry name" value="Aldehyde_DH_dom"/>
</dbReference>
<dbReference type="Pfam" id="PF00171">
    <property type="entry name" value="Aldedh"/>
    <property type="match status" value="1"/>
</dbReference>
<dbReference type="NCBIfam" id="TIGR03216">
    <property type="entry name" value="OH_muco_semi_DH"/>
    <property type="match status" value="1"/>
</dbReference>
<reference evidence="7 8" key="1">
    <citation type="submission" date="2020-05" db="EMBL/GenBank/DDBJ databases">
        <authorList>
            <person name="Niu N."/>
        </authorList>
    </citation>
    <scope>NUCLEOTIDE SEQUENCE [LARGE SCALE GENOMIC DNA]</scope>
    <source>
        <strain evidence="7 8">3340-03</strain>
    </source>
</reference>
<dbReference type="InterPro" id="IPR029510">
    <property type="entry name" value="Ald_DH_CS_GLU"/>
</dbReference>
<evidence type="ECO:0000256" key="3">
    <source>
        <dbReference type="ARBA" id="ARBA00023027"/>
    </source>
</evidence>
<proteinExistence type="inferred from homology"/>
<dbReference type="InterPro" id="IPR016160">
    <property type="entry name" value="Ald_DH_CS_CYS"/>
</dbReference>
<accession>A0A849P4C4</accession>
<comment type="caution">
    <text evidence="7">The sequence shown here is derived from an EMBL/GenBank/DDBJ whole genome shotgun (WGS) entry which is preliminary data.</text>
</comment>
<evidence type="ECO:0000313" key="8">
    <source>
        <dbReference type="Proteomes" id="UP000537862"/>
    </source>
</evidence>
<dbReference type="PANTHER" id="PTHR43720">
    <property type="entry name" value="2-AMINOMUCONIC SEMIALDEHYDE DEHYDROGENASE"/>
    <property type="match status" value="1"/>
</dbReference>
<gene>
    <name evidence="7" type="ORF">HKX39_10115</name>
</gene>